<dbReference type="PIRSF" id="PIRSF006806">
    <property type="entry name" value="FTHF_cligase"/>
    <property type="match status" value="1"/>
</dbReference>
<evidence type="ECO:0000256" key="1">
    <source>
        <dbReference type="ARBA" id="ARBA00010638"/>
    </source>
</evidence>
<evidence type="ECO:0000256" key="2">
    <source>
        <dbReference type="ARBA" id="ARBA00022741"/>
    </source>
</evidence>
<accession>A0A5P9NQD9</accession>
<dbReference type="GO" id="GO:0005524">
    <property type="term" value="F:ATP binding"/>
    <property type="evidence" value="ECO:0007669"/>
    <property type="project" value="UniProtKB-KW"/>
</dbReference>
<feature type="binding site" evidence="4">
    <location>
        <begin position="8"/>
        <end position="12"/>
    </location>
    <ligand>
        <name>ATP</name>
        <dbReference type="ChEBI" id="CHEBI:30616"/>
    </ligand>
</feature>
<gene>
    <name evidence="6" type="ORF">EY643_18515</name>
</gene>
<organism evidence="6 7">
    <name type="scientific">Halioglobus maricola</name>
    <dbReference type="NCBI Taxonomy" id="2601894"/>
    <lineage>
        <taxon>Bacteria</taxon>
        <taxon>Pseudomonadati</taxon>
        <taxon>Pseudomonadota</taxon>
        <taxon>Gammaproteobacteria</taxon>
        <taxon>Cellvibrionales</taxon>
        <taxon>Halieaceae</taxon>
        <taxon>Halioglobus</taxon>
    </lineage>
</organism>
<dbReference type="InterPro" id="IPR024185">
    <property type="entry name" value="FTHF_cligase-like_sf"/>
</dbReference>
<dbReference type="PANTHER" id="PTHR23407">
    <property type="entry name" value="ATPASE INHIBITOR/5-FORMYLTETRAHYDROFOLATE CYCLO-LIGASE"/>
    <property type="match status" value="1"/>
</dbReference>
<dbReference type="EC" id="6.3.3.2" evidence="5"/>
<comment type="similarity">
    <text evidence="1 5">Belongs to the 5-formyltetrahydrofolate cyclo-ligase family.</text>
</comment>
<dbReference type="Proteomes" id="UP000326287">
    <property type="component" value="Chromosome"/>
</dbReference>
<protein>
    <recommendedName>
        <fullName evidence="5">5-formyltetrahydrofolate cyclo-ligase</fullName>
        <ecNumber evidence="5">6.3.3.2</ecNumber>
    </recommendedName>
</protein>
<keyword evidence="3 4" id="KW-0067">ATP-binding</keyword>
<dbReference type="Gene3D" id="3.40.50.10420">
    <property type="entry name" value="NagB/RpiA/CoA transferase-like"/>
    <property type="match status" value="1"/>
</dbReference>
<sequence>MSSIASTKTALRQDLRAARRQLPDAARAEATQQLALHITRLPGWQSFQGIALYLATDGEIDTSAISELVLAAGKRLYLPVVAEGGTLEFARWGGTTKGTQLNRYGIREPDTHSPRIATEALDCICLPLVGWSTDGSRLGMGGGYYDRTLANATGPIKTGLGFELQRQETLPRESWDVRLDFVATETNLYSCKEQ</sequence>
<keyword evidence="2 4" id="KW-0547">Nucleotide-binding</keyword>
<dbReference type="EMBL" id="CP036422">
    <property type="protein sequence ID" value="QFU77504.1"/>
    <property type="molecule type" value="Genomic_DNA"/>
</dbReference>
<evidence type="ECO:0000313" key="7">
    <source>
        <dbReference type="Proteomes" id="UP000326287"/>
    </source>
</evidence>
<evidence type="ECO:0000256" key="3">
    <source>
        <dbReference type="ARBA" id="ARBA00022840"/>
    </source>
</evidence>
<dbReference type="PANTHER" id="PTHR23407:SF1">
    <property type="entry name" value="5-FORMYLTETRAHYDROFOLATE CYCLO-LIGASE"/>
    <property type="match status" value="1"/>
</dbReference>
<proteinExistence type="inferred from homology"/>
<reference evidence="6 7" key="1">
    <citation type="submission" date="2019-02" db="EMBL/GenBank/DDBJ databases">
        <authorList>
            <person name="Li S.-H."/>
        </authorList>
    </citation>
    <scope>NUCLEOTIDE SEQUENCE [LARGE SCALE GENOMIC DNA]</scope>
    <source>
        <strain evidence="6 7">IMCC14385</strain>
    </source>
</reference>
<feature type="binding site" evidence="4">
    <location>
        <position position="54"/>
    </location>
    <ligand>
        <name>substrate</name>
    </ligand>
</feature>
<keyword evidence="6" id="KW-0436">Ligase</keyword>
<keyword evidence="5" id="KW-0479">Metal-binding</keyword>
<comment type="catalytic activity">
    <reaction evidence="5">
        <text>(6S)-5-formyl-5,6,7,8-tetrahydrofolate + ATP = (6R)-5,10-methenyltetrahydrofolate + ADP + phosphate</text>
        <dbReference type="Rhea" id="RHEA:10488"/>
        <dbReference type="ChEBI" id="CHEBI:30616"/>
        <dbReference type="ChEBI" id="CHEBI:43474"/>
        <dbReference type="ChEBI" id="CHEBI:57455"/>
        <dbReference type="ChEBI" id="CHEBI:57457"/>
        <dbReference type="ChEBI" id="CHEBI:456216"/>
        <dbReference type="EC" id="6.3.3.2"/>
    </reaction>
</comment>
<dbReference type="Pfam" id="PF01812">
    <property type="entry name" value="5-FTHF_cyc-lig"/>
    <property type="match status" value="1"/>
</dbReference>
<keyword evidence="5" id="KW-0460">Magnesium</keyword>
<evidence type="ECO:0000313" key="6">
    <source>
        <dbReference type="EMBL" id="QFU77504.1"/>
    </source>
</evidence>
<dbReference type="InterPro" id="IPR002698">
    <property type="entry name" value="FTHF_cligase"/>
</dbReference>
<evidence type="ECO:0000256" key="4">
    <source>
        <dbReference type="PIRSR" id="PIRSR006806-1"/>
    </source>
</evidence>
<keyword evidence="7" id="KW-1185">Reference proteome</keyword>
<dbReference type="AlphaFoldDB" id="A0A5P9NQD9"/>
<dbReference type="SUPFAM" id="SSF100950">
    <property type="entry name" value="NagB/RpiA/CoA transferase-like"/>
    <property type="match status" value="1"/>
</dbReference>
<dbReference type="NCBIfam" id="TIGR02727">
    <property type="entry name" value="MTHFS_bact"/>
    <property type="match status" value="1"/>
</dbReference>
<dbReference type="GO" id="GO:0030272">
    <property type="term" value="F:5-formyltetrahydrofolate cyclo-ligase activity"/>
    <property type="evidence" value="ECO:0007669"/>
    <property type="project" value="UniProtKB-EC"/>
</dbReference>
<feature type="binding site" evidence="4">
    <location>
        <position position="59"/>
    </location>
    <ligand>
        <name>substrate</name>
    </ligand>
</feature>
<feature type="binding site" evidence="4">
    <location>
        <begin position="137"/>
        <end position="145"/>
    </location>
    <ligand>
        <name>ATP</name>
        <dbReference type="ChEBI" id="CHEBI:30616"/>
    </ligand>
</feature>
<dbReference type="GO" id="GO:0009396">
    <property type="term" value="P:folic acid-containing compound biosynthetic process"/>
    <property type="evidence" value="ECO:0007669"/>
    <property type="project" value="TreeGrafter"/>
</dbReference>
<comment type="cofactor">
    <cofactor evidence="5">
        <name>Mg(2+)</name>
        <dbReference type="ChEBI" id="CHEBI:18420"/>
    </cofactor>
</comment>
<dbReference type="GO" id="GO:0046872">
    <property type="term" value="F:metal ion binding"/>
    <property type="evidence" value="ECO:0007669"/>
    <property type="project" value="UniProtKB-KW"/>
</dbReference>
<dbReference type="KEGG" id="halc:EY643_18515"/>
<name>A0A5P9NQD9_9GAMM</name>
<dbReference type="InterPro" id="IPR037171">
    <property type="entry name" value="NagB/RpiA_transferase-like"/>
</dbReference>
<dbReference type="OrthoDB" id="9801938at2"/>
<dbReference type="GO" id="GO:0035999">
    <property type="term" value="P:tetrahydrofolate interconversion"/>
    <property type="evidence" value="ECO:0007669"/>
    <property type="project" value="TreeGrafter"/>
</dbReference>
<evidence type="ECO:0000256" key="5">
    <source>
        <dbReference type="RuleBase" id="RU361279"/>
    </source>
</evidence>
<dbReference type="RefSeq" id="WP_153240650.1">
    <property type="nucleotide sequence ID" value="NZ_CP036422.1"/>
</dbReference>